<dbReference type="RefSeq" id="WP_323532175.1">
    <property type="nucleotide sequence ID" value="NZ_JAJFNJ020000003.1"/>
</dbReference>
<evidence type="ECO:0000313" key="1">
    <source>
        <dbReference type="EMBL" id="MEC3886917.1"/>
    </source>
</evidence>
<accession>A0AAJ2X0M5</accession>
<proteinExistence type="predicted"/>
<name>A0AAJ2X0M5_XANCA</name>
<dbReference type="EMBL" id="JAJFNJ020000003">
    <property type="protein sequence ID" value="MEC3886917.1"/>
    <property type="molecule type" value="Genomic_DNA"/>
</dbReference>
<protein>
    <submittedName>
        <fullName evidence="1">Uncharacterized protein</fullName>
    </submittedName>
</protein>
<comment type="caution">
    <text evidence="1">The sequence shown here is derived from an EMBL/GenBank/DDBJ whole genome shotgun (WGS) entry which is preliminary data.</text>
</comment>
<sequence>MKADAGEQFVGQSFIEQGAVASESLNRVVAKRKPAGMWCQCAVPALAQIGWATGPTICRRVVAEANTHWIGFNVAIAAKEAIRAIYNL</sequence>
<dbReference type="AlphaFoldDB" id="A0AAJ2X0M5"/>
<dbReference type="Proteomes" id="UP001297361">
    <property type="component" value="Unassembled WGS sequence"/>
</dbReference>
<reference evidence="1" key="2">
    <citation type="submission" date="2024-01" db="EMBL/GenBank/DDBJ databases">
        <title>Long-read genome sequencing of X. campestris pv. papavericola.</title>
        <authorList>
            <person name="Hussain R.M.F."/>
            <person name="Greer S."/>
            <person name="Harrison J."/>
            <person name="Grant M."/>
            <person name="Vicente J."/>
            <person name="Studholme D.J."/>
        </authorList>
    </citation>
    <scope>NUCLEOTIDE SEQUENCE</scope>
    <source>
        <strain evidence="1">NCPPB 2970</strain>
    </source>
</reference>
<gene>
    <name evidence="1" type="ORF">LLE72_003860</name>
</gene>
<reference evidence="1" key="1">
    <citation type="submission" date="2021-10" db="EMBL/GenBank/DDBJ databases">
        <authorList>
            <person name="Hussein R."/>
            <person name="Harrison J."/>
            <person name="Studholme D.J."/>
            <person name="Vicente J."/>
            <person name="Grant M."/>
        </authorList>
    </citation>
    <scope>NUCLEOTIDE SEQUENCE</scope>
    <source>
        <strain evidence="1">NCPPB 2970</strain>
    </source>
</reference>
<organism evidence="1 2">
    <name type="scientific">Xanthomonas campestris pv. papavericola</name>
    <dbReference type="NCBI Taxonomy" id="487881"/>
    <lineage>
        <taxon>Bacteria</taxon>
        <taxon>Pseudomonadati</taxon>
        <taxon>Pseudomonadota</taxon>
        <taxon>Gammaproteobacteria</taxon>
        <taxon>Lysobacterales</taxon>
        <taxon>Lysobacteraceae</taxon>
        <taxon>Xanthomonas</taxon>
    </lineage>
</organism>
<evidence type="ECO:0000313" key="2">
    <source>
        <dbReference type="Proteomes" id="UP001297361"/>
    </source>
</evidence>